<name>A0A8X6NES2_NEPPI</name>
<dbReference type="Proteomes" id="UP000887013">
    <property type="component" value="Unassembled WGS sequence"/>
</dbReference>
<proteinExistence type="predicted"/>
<accession>A0A8X6NES2</accession>
<reference evidence="2" key="1">
    <citation type="submission" date="2020-08" db="EMBL/GenBank/DDBJ databases">
        <title>Multicomponent nature underlies the extraordinary mechanical properties of spider dragline silk.</title>
        <authorList>
            <person name="Kono N."/>
            <person name="Nakamura H."/>
            <person name="Mori M."/>
            <person name="Yoshida Y."/>
            <person name="Ohtoshi R."/>
            <person name="Malay A.D."/>
            <person name="Moran D.A.P."/>
            <person name="Tomita M."/>
            <person name="Numata K."/>
            <person name="Arakawa K."/>
        </authorList>
    </citation>
    <scope>NUCLEOTIDE SEQUENCE</scope>
</reference>
<protein>
    <submittedName>
        <fullName evidence="2">Uncharacterized protein</fullName>
    </submittedName>
</protein>
<feature type="region of interest" description="Disordered" evidence="1">
    <location>
        <begin position="70"/>
        <end position="91"/>
    </location>
</feature>
<evidence type="ECO:0000256" key="1">
    <source>
        <dbReference type="SAM" id="MobiDB-lite"/>
    </source>
</evidence>
<keyword evidence="3" id="KW-1185">Reference proteome</keyword>
<evidence type="ECO:0000313" key="2">
    <source>
        <dbReference type="EMBL" id="GFT09502.1"/>
    </source>
</evidence>
<evidence type="ECO:0000313" key="3">
    <source>
        <dbReference type="Proteomes" id="UP000887013"/>
    </source>
</evidence>
<dbReference type="EMBL" id="BMAW01103519">
    <property type="protein sequence ID" value="GFT09502.1"/>
    <property type="molecule type" value="Genomic_DNA"/>
</dbReference>
<sequence>MGVKHQGLRMKSLSAFHSQSKEIRKLKQEAIKDKKCLRKSSCPSKEIPSYLTSVLPTQVQKDDFIVIPVRQSHDRRPSQRMLSLGPPQRLN</sequence>
<comment type="caution">
    <text evidence="2">The sequence shown here is derived from an EMBL/GenBank/DDBJ whole genome shotgun (WGS) entry which is preliminary data.</text>
</comment>
<dbReference type="AlphaFoldDB" id="A0A8X6NES2"/>
<organism evidence="2 3">
    <name type="scientific">Nephila pilipes</name>
    <name type="common">Giant wood spider</name>
    <name type="synonym">Nephila maculata</name>
    <dbReference type="NCBI Taxonomy" id="299642"/>
    <lineage>
        <taxon>Eukaryota</taxon>
        <taxon>Metazoa</taxon>
        <taxon>Ecdysozoa</taxon>
        <taxon>Arthropoda</taxon>
        <taxon>Chelicerata</taxon>
        <taxon>Arachnida</taxon>
        <taxon>Araneae</taxon>
        <taxon>Araneomorphae</taxon>
        <taxon>Entelegynae</taxon>
        <taxon>Araneoidea</taxon>
        <taxon>Nephilidae</taxon>
        <taxon>Nephila</taxon>
    </lineage>
</organism>
<gene>
    <name evidence="2" type="ORF">NPIL_654171</name>
</gene>